<evidence type="ECO:0000256" key="6">
    <source>
        <dbReference type="ARBA" id="ARBA00022989"/>
    </source>
</evidence>
<keyword evidence="7 9" id="KW-0472">Membrane</keyword>
<evidence type="ECO:0000313" key="11">
    <source>
        <dbReference type="EMBL" id="AKN21634.1"/>
    </source>
</evidence>
<sequence>MDENKYMEGSVRNIQSDKQNLQSYNFKANSKKFLSSIQKIRDLSNQSIRDVGENDRSNSTIVAGYNVTNLIQGIGILGVPYAIAKGSWIGIILIIFIAFVASSTGTMLIECLYQNKNLPNSKRIYKTYSCIGEAVWPKFGKSLVTVISLVEMFGGTTLYIILLSVESQRFLLNFFSDVNINYCCIILTYAVLPITFVKRMSIISWFSFIAVVGLISSIGIIMTFCFFNFSKLSINNFPAISWSSVPLSMGIITFSYCAHAAFPGIEASMKHPNSFDKMMKVSFTTAAVIKFLMGFLFNLISGNEILQQCSLNVDIYEFSLTLEIFVIINTFFSIPLVMFVISERIDEIFQYHFPSSMWPGGVLYWYWLLLSRGIIMTLSMLMAMIVPHFALVMGLVGSITGSCLTFIFPGIFSLSLKRSELTKLQKVYRILIIATGIFFGISGTIVSMIDIVQNFKM</sequence>
<evidence type="ECO:0000256" key="8">
    <source>
        <dbReference type="ARBA" id="ARBA00023329"/>
    </source>
</evidence>
<name>A0A0H3YJH0_SCHMD</name>
<feature type="transmembrane region" description="Helical" evidence="9">
    <location>
        <begin position="320"/>
        <end position="341"/>
    </location>
</feature>
<evidence type="ECO:0000256" key="2">
    <source>
        <dbReference type="ARBA" id="ARBA00008066"/>
    </source>
</evidence>
<dbReference type="GO" id="GO:0015179">
    <property type="term" value="F:L-amino acid transmembrane transporter activity"/>
    <property type="evidence" value="ECO:0007669"/>
    <property type="project" value="TreeGrafter"/>
</dbReference>
<dbReference type="GO" id="GO:0030659">
    <property type="term" value="C:cytoplasmic vesicle membrane"/>
    <property type="evidence" value="ECO:0007669"/>
    <property type="project" value="UniProtKB-SubCell"/>
</dbReference>
<evidence type="ECO:0000256" key="7">
    <source>
        <dbReference type="ARBA" id="ARBA00023136"/>
    </source>
</evidence>
<evidence type="ECO:0000256" key="4">
    <source>
        <dbReference type="ARBA" id="ARBA00022692"/>
    </source>
</evidence>
<dbReference type="Pfam" id="PF01490">
    <property type="entry name" value="Aa_trans"/>
    <property type="match status" value="1"/>
</dbReference>
<dbReference type="InterPro" id="IPR013057">
    <property type="entry name" value="AA_transpt_TM"/>
</dbReference>
<keyword evidence="5" id="KW-0532">Neurotransmitter transport</keyword>
<accession>A0A0H3YJH0</accession>
<feature type="transmembrane region" description="Helical" evidence="9">
    <location>
        <begin position="391"/>
        <end position="416"/>
    </location>
</feature>
<evidence type="ECO:0000259" key="10">
    <source>
        <dbReference type="Pfam" id="PF01490"/>
    </source>
</evidence>
<feature type="transmembrane region" description="Helical" evidence="9">
    <location>
        <begin position="170"/>
        <end position="192"/>
    </location>
</feature>
<dbReference type="GO" id="GO:0006836">
    <property type="term" value="P:neurotransmitter transport"/>
    <property type="evidence" value="ECO:0007669"/>
    <property type="project" value="UniProtKB-KW"/>
</dbReference>
<gene>
    <name evidence="11" type="primary">slc32a-1</name>
</gene>
<feature type="transmembrane region" description="Helical" evidence="9">
    <location>
        <begin position="428"/>
        <end position="449"/>
    </location>
</feature>
<evidence type="ECO:0000256" key="5">
    <source>
        <dbReference type="ARBA" id="ARBA00022775"/>
    </source>
</evidence>
<evidence type="ECO:0000256" key="9">
    <source>
        <dbReference type="SAM" id="Phobius"/>
    </source>
</evidence>
<keyword evidence="4 9" id="KW-0812">Transmembrane</keyword>
<feature type="transmembrane region" description="Helical" evidence="9">
    <location>
        <begin position="362"/>
        <end position="385"/>
    </location>
</feature>
<evidence type="ECO:0000256" key="1">
    <source>
        <dbReference type="ARBA" id="ARBA00004439"/>
    </source>
</evidence>
<feature type="transmembrane region" description="Helical" evidence="9">
    <location>
        <begin position="281"/>
        <end position="300"/>
    </location>
</feature>
<dbReference type="PANTHER" id="PTHR22950:SF689">
    <property type="entry name" value="VESICULAR INHIBITORY AMINO ACID TRANSPORTER"/>
    <property type="match status" value="1"/>
</dbReference>
<comment type="similarity">
    <text evidence="2">Belongs to the amino acid/polyamine transporter 2 family.</text>
</comment>
<feature type="transmembrane region" description="Helical" evidence="9">
    <location>
        <begin position="143"/>
        <end position="164"/>
    </location>
</feature>
<dbReference type="OMA" id="FGCACVG"/>
<reference evidence="11" key="1">
    <citation type="journal article" date="2015" name="Elife">
        <title>Stem cells and fluid flow drive cyst formation in an invertebrate excretory organ.</title>
        <authorList>
            <person name="Thi-Kim Vu H."/>
            <person name="Rink J.C."/>
            <person name="McKinney S.A."/>
            <person name="McClain M."/>
            <person name="Lakshmanaperumal N."/>
            <person name="Alexander R."/>
            <person name="Sanchez Alvarado A."/>
        </authorList>
    </citation>
    <scope>NUCLEOTIDE SEQUENCE</scope>
</reference>
<feature type="transmembrane region" description="Helical" evidence="9">
    <location>
        <begin position="204"/>
        <end position="229"/>
    </location>
</feature>
<proteinExistence type="evidence at transcript level"/>
<keyword evidence="8" id="KW-0968">Cytoplasmic vesicle</keyword>
<feature type="domain" description="Amino acid transporter transmembrane" evidence="10">
    <location>
        <begin position="59"/>
        <end position="448"/>
    </location>
</feature>
<feature type="transmembrane region" description="Helical" evidence="9">
    <location>
        <begin position="89"/>
        <end position="113"/>
    </location>
</feature>
<dbReference type="OrthoDB" id="6021076at2759"/>
<protein>
    <submittedName>
        <fullName evidence="11">Slc32a-1</fullName>
    </submittedName>
</protein>
<evidence type="ECO:0000256" key="3">
    <source>
        <dbReference type="ARBA" id="ARBA00022448"/>
    </source>
</evidence>
<dbReference type="GO" id="GO:0005774">
    <property type="term" value="C:vacuolar membrane"/>
    <property type="evidence" value="ECO:0007669"/>
    <property type="project" value="TreeGrafter"/>
</dbReference>
<organism evidence="11">
    <name type="scientific">Schmidtea mediterranea</name>
    <name type="common">Freshwater planarian flatworm</name>
    <dbReference type="NCBI Taxonomy" id="79327"/>
    <lineage>
        <taxon>Eukaryota</taxon>
        <taxon>Metazoa</taxon>
        <taxon>Spiralia</taxon>
        <taxon>Lophotrochozoa</taxon>
        <taxon>Platyhelminthes</taxon>
        <taxon>Rhabditophora</taxon>
        <taxon>Seriata</taxon>
        <taxon>Tricladida</taxon>
        <taxon>Continenticola</taxon>
        <taxon>Geoplanoidea</taxon>
        <taxon>Dugesiidae</taxon>
        <taxon>Schmidtea</taxon>
    </lineage>
</organism>
<feature type="transmembrane region" description="Helical" evidence="9">
    <location>
        <begin position="249"/>
        <end position="269"/>
    </location>
</feature>
<dbReference type="PANTHER" id="PTHR22950">
    <property type="entry name" value="AMINO ACID TRANSPORTER"/>
    <property type="match status" value="1"/>
</dbReference>
<comment type="subcellular location">
    <subcellularLocation>
        <location evidence="1">Cytoplasmic vesicle membrane</location>
        <topology evidence="1">Multi-pass membrane protein</topology>
    </subcellularLocation>
</comment>
<keyword evidence="6 9" id="KW-1133">Transmembrane helix</keyword>
<dbReference type="EMBL" id="KT163684">
    <property type="protein sequence ID" value="AKN21634.1"/>
    <property type="molecule type" value="mRNA"/>
</dbReference>
<dbReference type="AlphaFoldDB" id="A0A0H3YJH0"/>
<keyword evidence="3" id="KW-0813">Transport</keyword>